<sequence>MTASRSRVFGAVLRRELATVVRTPGYWLTVFGLLVVLGGVLAVGGGGETGFIPTIVDLLMPTEVVVPVVAVVLGYRALLADVEELAMIRTYPVSMATYVCGVFVARVAALVGSMVPFALIGGVVWLTASPDTTIYATHTGVDSPLLFVRFLVLVVLLGIPYLSMSMVAGVVASSRRGAIALAALLLVGGVLGGDLAVVGSLGGGAGSGSLPARVAIPPNGAFRGLVFEHVVGVALPPDSGFVSSRAAIGILIGWTVVGVGSAVCTLTVGGAVGDRLERLRVRIESVRDR</sequence>
<feature type="transmembrane region" description="Helical" evidence="1">
    <location>
        <begin position="64"/>
        <end position="82"/>
    </location>
</feature>
<feature type="transmembrane region" description="Helical" evidence="1">
    <location>
        <begin position="25"/>
        <end position="44"/>
    </location>
</feature>
<evidence type="ECO:0000313" key="3">
    <source>
        <dbReference type="Proteomes" id="UP000199215"/>
    </source>
</evidence>
<evidence type="ECO:0008006" key="4">
    <source>
        <dbReference type="Google" id="ProtNLM"/>
    </source>
</evidence>
<gene>
    <name evidence="2" type="ORF">SAMN05192561_101770</name>
</gene>
<dbReference type="AlphaFoldDB" id="A0A1H6HZ15"/>
<evidence type="ECO:0000313" key="2">
    <source>
        <dbReference type="EMBL" id="SEH41358.1"/>
    </source>
</evidence>
<dbReference type="STRING" id="1267564.SAMN05192561_101770"/>
<feature type="transmembrane region" description="Helical" evidence="1">
    <location>
        <begin position="146"/>
        <end position="171"/>
    </location>
</feature>
<reference evidence="2 3" key="1">
    <citation type="submission" date="2016-10" db="EMBL/GenBank/DDBJ databases">
        <authorList>
            <person name="de Groot N.N."/>
        </authorList>
    </citation>
    <scope>NUCLEOTIDE SEQUENCE [LARGE SCALE GENOMIC DNA]</scope>
    <source>
        <strain evidence="2 3">IBRC-M10418</strain>
    </source>
</reference>
<protein>
    <recommendedName>
        <fullName evidence="4">Copper ABC transporter permease</fullName>
    </recommendedName>
</protein>
<dbReference type="RefSeq" id="WP_092814467.1">
    <property type="nucleotide sequence ID" value="NZ_FNWU01000001.1"/>
</dbReference>
<feature type="transmembrane region" description="Helical" evidence="1">
    <location>
        <begin position="246"/>
        <end position="272"/>
    </location>
</feature>
<dbReference type="OrthoDB" id="313530at2157"/>
<dbReference type="Proteomes" id="UP000199215">
    <property type="component" value="Unassembled WGS sequence"/>
</dbReference>
<keyword evidence="1" id="KW-1133">Transmembrane helix</keyword>
<evidence type="ECO:0000256" key="1">
    <source>
        <dbReference type="SAM" id="Phobius"/>
    </source>
</evidence>
<keyword evidence="1" id="KW-0812">Transmembrane</keyword>
<feature type="transmembrane region" description="Helical" evidence="1">
    <location>
        <begin position="178"/>
        <end position="201"/>
    </location>
</feature>
<accession>A0A1H6HZ15</accession>
<dbReference type="EMBL" id="FNWU01000001">
    <property type="protein sequence ID" value="SEH41358.1"/>
    <property type="molecule type" value="Genomic_DNA"/>
</dbReference>
<keyword evidence="1" id="KW-0472">Membrane</keyword>
<name>A0A1H6HZ15_9EURY</name>
<keyword evidence="3" id="KW-1185">Reference proteome</keyword>
<proteinExistence type="predicted"/>
<organism evidence="2 3">
    <name type="scientific">Halopenitus malekzadehii</name>
    <dbReference type="NCBI Taxonomy" id="1267564"/>
    <lineage>
        <taxon>Archaea</taxon>
        <taxon>Methanobacteriati</taxon>
        <taxon>Methanobacteriota</taxon>
        <taxon>Stenosarchaea group</taxon>
        <taxon>Halobacteria</taxon>
        <taxon>Halobacteriales</taxon>
        <taxon>Haloferacaceae</taxon>
        <taxon>Halopenitus</taxon>
    </lineage>
</organism>
<feature type="transmembrane region" description="Helical" evidence="1">
    <location>
        <begin position="103"/>
        <end position="126"/>
    </location>
</feature>